<evidence type="ECO:0000313" key="3">
    <source>
        <dbReference type="Proteomes" id="UP000007490"/>
    </source>
</evidence>
<organism evidence="2 3">
    <name type="scientific">Methanobacterium lacus (strain AL-21)</name>
    <dbReference type="NCBI Taxonomy" id="877455"/>
    <lineage>
        <taxon>Archaea</taxon>
        <taxon>Methanobacteriati</taxon>
        <taxon>Methanobacteriota</taxon>
        <taxon>Methanomada group</taxon>
        <taxon>Methanobacteria</taxon>
        <taxon>Methanobacteriales</taxon>
        <taxon>Methanobacteriaceae</taxon>
        <taxon>Methanobacterium</taxon>
    </lineage>
</organism>
<dbReference type="Gene3D" id="3.30.70.20">
    <property type="match status" value="1"/>
</dbReference>
<evidence type="ECO:0000313" key="2">
    <source>
        <dbReference type="EMBL" id="ADZ10623.1"/>
    </source>
</evidence>
<protein>
    <submittedName>
        <fullName evidence="2">4Fe-4S ferredoxin iron-sulfur binding domain-containing protein</fullName>
    </submittedName>
</protein>
<dbReference type="EMBL" id="CP002551">
    <property type="protein sequence ID" value="ADZ10623.1"/>
    <property type="molecule type" value="Genomic_DNA"/>
</dbReference>
<dbReference type="HOGENOM" id="CLU_139698_5_5_2"/>
<dbReference type="STRING" id="877455.Metbo_2410"/>
<gene>
    <name evidence="2" type="ordered locus">Metbo_2410</name>
</gene>
<name>F0T6I9_METLA</name>
<sequence>MIMVEIALDHAKCKGKECGICAYICPTNVFAIKDSEVLVNSPQYCKLCYECLETCPTAALKIKKTEGNCV</sequence>
<dbReference type="KEGG" id="mel:Metbo_2410"/>
<proteinExistence type="predicted"/>
<keyword evidence="3" id="KW-1185">Reference proteome</keyword>
<dbReference type="AlphaFoldDB" id="F0T6I9"/>
<reference evidence="2 3" key="2">
    <citation type="journal article" date="2014" name="Int. J. Syst. Evol. Microbiol.">
        <title>Methanobacterium paludis sp. nov. and a novel strain of Methanobacterium lacus isolated from northern peatlands.</title>
        <authorList>
            <person name="Cadillo-Quiroz H."/>
            <person name="Brauer S.L."/>
            <person name="Goodson N."/>
            <person name="Yavitt J.B."/>
            <person name="Zinder S.H."/>
        </authorList>
    </citation>
    <scope>NUCLEOTIDE SEQUENCE [LARGE SCALE GENOMIC DNA]</scope>
    <source>
        <strain evidence="2 3">AL-21</strain>
    </source>
</reference>
<dbReference type="GeneID" id="10278882"/>
<dbReference type="OrthoDB" id="5583at2157"/>
<feature type="domain" description="4Fe-4S ferredoxin-type" evidence="1">
    <location>
        <begin position="4"/>
        <end position="35"/>
    </location>
</feature>
<dbReference type="RefSeq" id="WP_013645974.1">
    <property type="nucleotide sequence ID" value="NC_015216.1"/>
</dbReference>
<dbReference type="InterPro" id="IPR017896">
    <property type="entry name" value="4Fe4S_Fe-S-bd"/>
</dbReference>
<dbReference type="PROSITE" id="PS00198">
    <property type="entry name" value="4FE4S_FER_1"/>
    <property type="match status" value="1"/>
</dbReference>
<evidence type="ECO:0000259" key="1">
    <source>
        <dbReference type="PROSITE" id="PS51379"/>
    </source>
</evidence>
<dbReference type="GO" id="GO:0016491">
    <property type="term" value="F:oxidoreductase activity"/>
    <property type="evidence" value="ECO:0007669"/>
    <property type="project" value="UniProtKB-ARBA"/>
</dbReference>
<accession>F0T6I9</accession>
<dbReference type="InterPro" id="IPR017900">
    <property type="entry name" value="4Fe4S_Fe_S_CS"/>
</dbReference>
<dbReference type="Proteomes" id="UP000007490">
    <property type="component" value="Chromosome"/>
</dbReference>
<feature type="domain" description="4Fe-4S ferredoxin-type" evidence="1">
    <location>
        <begin position="36"/>
        <end position="65"/>
    </location>
</feature>
<dbReference type="eggNOG" id="arCOG02447">
    <property type="taxonomic scope" value="Archaea"/>
</dbReference>
<dbReference type="PROSITE" id="PS51379">
    <property type="entry name" value="4FE4S_FER_2"/>
    <property type="match status" value="2"/>
</dbReference>
<dbReference type="SUPFAM" id="SSF54862">
    <property type="entry name" value="4Fe-4S ferredoxins"/>
    <property type="match status" value="1"/>
</dbReference>
<dbReference type="Pfam" id="PF12838">
    <property type="entry name" value="Fer4_7"/>
    <property type="match status" value="1"/>
</dbReference>
<reference evidence="3" key="1">
    <citation type="submission" date="2011-02" db="EMBL/GenBank/DDBJ databases">
        <title>Complete sequence of Methanobacterium sp. AL-21.</title>
        <authorList>
            <consortium name="US DOE Joint Genome Institute"/>
            <person name="Lucas S."/>
            <person name="Copeland A."/>
            <person name="Lapidus A."/>
            <person name="Cheng J.-F."/>
            <person name="Goodwin L."/>
            <person name="Pitluck S."/>
            <person name="Chertkov O."/>
            <person name="Detter J.C."/>
            <person name="Han C."/>
            <person name="Tapia R."/>
            <person name="Land M."/>
            <person name="Hauser L."/>
            <person name="Kyrpides N."/>
            <person name="Ivanova N."/>
            <person name="Mikhailova N."/>
            <person name="Pagani I."/>
            <person name="Cadillo-Quiroz H."/>
            <person name="Imachi H."/>
            <person name="Zinder S."/>
            <person name="Liu W."/>
            <person name="Woyke T."/>
        </authorList>
    </citation>
    <scope>NUCLEOTIDE SEQUENCE [LARGE SCALE GENOMIC DNA]</scope>
    <source>
        <strain evidence="3">AL-21</strain>
    </source>
</reference>